<keyword evidence="2" id="KW-0472">Membrane</keyword>
<organism evidence="3 4">
    <name type="scientific">Tritrichomonas foetus</name>
    <dbReference type="NCBI Taxonomy" id="1144522"/>
    <lineage>
        <taxon>Eukaryota</taxon>
        <taxon>Metamonada</taxon>
        <taxon>Parabasalia</taxon>
        <taxon>Tritrichomonadida</taxon>
        <taxon>Tritrichomonadidae</taxon>
        <taxon>Tritrichomonas</taxon>
    </lineage>
</organism>
<evidence type="ECO:0000313" key="3">
    <source>
        <dbReference type="EMBL" id="OHS95283.1"/>
    </source>
</evidence>
<accession>A0A1J4JCA9</accession>
<keyword evidence="4" id="KW-1185">Reference proteome</keyword>
<proteinExistence type="predicted"/>
<feature type="region of interest" description="Disordered" evidence="1">
    <location>
        <begin position="231"/>
        <end position="255"/>
    </location>
</feature>
<evidence type="ECO:0000313" key="4">
    <source>
        <dbReference type="Proteomes" id="UP000179807"/>
    </source>
</evidence>
<feature type="compositionally biased region" description="Basic and acidic residues" evidence="1">
    <location>
        <begin position="231"/>
        <end position="254"/>
    </location>
</feature>
<evidence type="ECO:0000256" key="2">
    <source>
        <dbReference type="SAM" id="Phobius"/>
    </source>
</evidence>
<dbReference type="AlphaFoldDB" id="A0A1J4JCA9"/>
<feature type="transmembrane region" description="Helical" evidence="2">
    <location>
        <begin position="12"/>
        <end position="34"/>
    </location>
</feature>
<gene>
    <name evidence="3" type="ORF">TRFO_38622</name>
</gene>
<dbReference type="RefSeq" id="XP_068348420.1">
    <property type="nucleotide sequence ID" value="XM_068512158.1"/>
</dbReference>
<dbReference type="VEuPathDB" id="TrichDB:TRFO_38622"/>
<reference evidence="3" key="1">
    <citation type="submission" date="2016-10" db="EMBL/GenBank/DDBJ databases">
        <authorList>
            <person name="Benchimol M."/>
            <person name="Almeida L.G."/>
            <person name="Vasconcelos A.T."/>
            <person name="Perreira-Neves A."/>
            <person name="Rosa I.A."/>
            <person name="Tasca T."/>
            <person name="Bogo M.R."/>
            <person name="de Souza W."/>
        </authorList>
    </citation>
    <scope>NUCLEOTIDE SEQUENCE [LARGE SCALE GENOMIC DNA]</scope>
    <source>
        <strain evidence="3">K</strain>
    </source>
</reference>
<dbReference type="OrthoDB" id="411632at2759"/>
<dbReference type="EMBL" id="MLAK01001258">
    <property type="protein sequence ID" value="OHS95283.1"/>
    <property type="molecule type" value="Genomic_DNA"/>
</dbReference>
<name>A0A1J4JCA9_9EUKA</name>
<keyword evidence="2" id="KW-1133">Transmembrane helix</keyword>
<keyword evidence="2" id="KW-0812">Transmembrane</keyword>
<dbReference type="GeneID" id="94846862"/>
<evidence type="ECO:0000256" key="1">
    <source>
        <dbReference type="SAM" id="MobiDB-lite"/>
    </source>
</evidence>
<sequence length="414" mass="49134">MITCENLEITFYCWKVLTLLFLYLYATNYLNYLIKIVNSSSTASSFSFSYSFVGSNYFTFTRSVPLIRNLGFDISEHLFVSVFFPLNETIIRHPIHEYQMRVSYLFKFFKHPLLIFTTEKGKEILLENHTNIPENFIFSLKFQSPLDFPRIKNNFEKYTYIANLPHYKSSENYAFSGMIGAIWNSKICLLEYVLRNDEFKDTKFIHWLDIGMIKSDEYSNITINQNAQNHENNENENHQKENHENKNKVNKNDENLNSTFTFPNVKRLNKIFSLFPNKMLYSLNVINPNMNFYGNDKLDNVDTIQRYSFIIASYFGGPRDSVRDFVKDYYEIHDILIQNNLFVIREEYVMGVMAYFHPEKCMFLNTKHSNCEKWHSAVGFLANRNICGFENAIFTLEKTQRVIYTKINMLSEWE</sequence>
<comment type="caution">
    <text evidence="3">The sequence shown here is derived from an EMBL/GenBank/DDBJ whole genome shotgun (WGS) entry which is preliminary data.</text>
</comment>
<dbReference type="Proteomes" id="UP000179807">
    <property type="component" value="Unassembled WGS sequence"/>
</dbReference>
<protein>
    <submittedName>
        <fullName evidence="3">Uncharacterized protein</fullName>
    </submittedName>
</protein>